<organism evidence="1 2">
    <name type="scientific">Naganishia onofrii</name>
    <dbReference type="NCBI Taxonomy" id="1851511"/>
    <lineage>
        <taxon>Eukaryota</taxon>
        <taxon>Fungi</taxon>
        <taxon>Dikarya</taxon>
        <taxon>Basidiomycota</taxon>
        <taxon>Agaricomycotina</taxon>
        <taxon>Tremellomycetes</taxon>
        <taxon>Filobasidiales</taxon>
        <taxon>Filobasidiaceae</taxon>
        <taxon>Naganishia</taxon>
    </lineage>
</organism>
<protein>
    <submittedName>
        <fullName evidence="1">Uncharacterized protein</fullName>
    </submittedName>
</protein>
<sequence>MARTMKTARKEGGPPNFSTNSVSKPAPSASTAVTAKADIDDIFAKPSTAAASKVATDSKPEESSGDATKSGKKKKKSKSAASADAKPVEQTPASITAPGTRSKRKMKEDPSSAKDEPVTEVAVFTDPSAAASSSTKKQKITGSEKAVKSREQMVKDDEEERMFRDSRGDGPRRKTEEGFFIFKEAELNIRPESGGTAS</sequence>
<gene>
    <name evidence="1" type="ORF">QFC24_005043</name>
</gene>
<dbReference type="EMBL" id="JASBWV010000019">
    <property type="protein sequence ID" value="KAJ9121062.1"/>
    <property type="molecule type" value="Genomic_DNA"/>
</dbReference>
<evidence type="ECO:0000313" key="2">
    <source>
        <dbReference type="Proteomes" id="UP001234202"/>
    </source>
</evidence>
<keyword evidence="2" id="KW-1185">Reference proteome</keyword>
<proteinExistence type="predicted"/>
<reference evidence="1" key="1">
    <citation type="submission" date="2023-04" db="EMBL/GenBank/DDBJ databases">
        <title>Draft Genome sequencing of Naganishia species isolated from polar environments using Oxford Nanopore Technology.</title>
        <authorList>
            <person name="Leo P."/>
            <person name="Venkateswaran K."/>
        </authorList>
    </citation>
    <scope>NUCLEOTIDE SEQUENCE</scope>
    <source>
        <strain evidence="1">DBVPG 5303</strain>
    </source>
</reference>
<evidence type="ECO:0000313" key="1">
    <source>
        <dbReference type="EMBL" id="KAJ9121062.1"/>
    </source>
</evidence>
<comment type="caution">
    <text evidence="1">The sequence shown here is derived from an EMBL/GenBank/DDBJ whole genome shotgun (WGS) entry which is preliminary data.</text>
</comment>
<dbReference type="Proteomes" id="UP001234202">
    <property type="component" value="Unassembled WGS sequence"/>
</dbReference>
<accession>A0ACC2XCR4</accession>
<name>A0ACC2XCR4_9TREE</name>